<organism evidence="2 3">
    <name type="scientific">Cirrhinus mrigala</name>
    <name type="common">Mrigala</name>
    <dbReference type="NCBI Taxonomy" id="683832"/>
    <lineage>
        <taxon>Eukaryota</taxon>
        <taxon>Metazoa</taxon>
        <taxon>Chordata</taxon>
        <taxon>Craniata</taxon>
        <taxon>Vertebrata</taxon>
        <taxon>Euteleostomi</taxon>
        <taxon>Actinopterygii</taxon>
        <taxon>Neopterygii</taxon>
        <taxon>Teleostei</taxon>
        <taxon>Ostariophysi</taxon>
        <taxon>Cypriniformes</taxon>
        <taxon>Cyprinidae</taxon>
        <taxon>Labeoninae</taxon>
        <taxon>Labeonini</taxon>
        <taxon>Cirrhinus</taxon>
    </lineage>
</organism>
<dbReference type="PROSITE" id="PS51444">
    <property type="entry name" value="FH2"/>
    <property type="match status" value="1"/>
</dbReference>
<reference evidence="2 3" key="1">
    <citation type="submission" date="2024-05" db="EMBL/GenBank/DDBJ databases">
        <title>Genome sequencing and assembly of Indian major carp, Cirrhinus mrigala (Hamilton, 1822).</title>
        <authorList>
            <person name="Mohindra V."/>
            <person name="Chowdhury L.M."/>
            <person name="Lal K."/>
            <person name="Jena J.K."/>
        </authorList>
    </citation>
    <scope>NUCLEOTIDE SEQUENCE [LARGE SCALE GENOMIC DNA]</scope>
    <source>
        <strain evidence="2">CM1030</strain>
        <tissue evidence="2">Blood</tissue>
    </source>
</reference>
<dbReference type="PANTHER" id="PTHR46345">
    <property type="entry name" value="INVERTED FORMIN-2"/>
    <property type="match status" value="1"/>
</dbReference>
<accession>A0ABD0PTT8</accession>
<dbReference type="SUPFAM" id="SSF101447">
    <property type="entry name" value="Formin homology 2 domain (FH2 domain)"/>
    <property type="match status" value="1"/>
</dbReference>
<dbReference type="AlphaFoldDB" id="A0ABD0PTT8"/>
<proteinExistence type="predicted"/>
<name>A0ABD0PTT8_CIRMR</name>
<dbReference type="Proteomes" id="UP001529510">
    <property type="component" value="Unassembled WGS sequence"/>
</dbReference>
<sequence length="55" mass="6504">VAEVRLQEAQDELESLQKTSKALVDFFCEDDKSFKLEEACHIFHCFCHRFQKAVR</sequence>
<comment type="caution">
    <text evidence="2">The sequence shown here is derived from an EMBL/GenBank/DDBJ whole genome shotgun (WGS) entry which is preliminary data.</text>
</comment>
<feature type="non-terminal residue" evidence="2">
    <location>
        <position position="1"/>
    </location>
</feature>
<dbReference type="EMBL" id="JAMKFB020000014">
    <property type="protein sequence ID" value="KAL0176778.1"/>
    <property type="molecule type" value="Genomic_DNA"/>
</dbReference>
<evidence type="ECO:0000313" key="2">
    <source>
        <dbReference type="EMBL" id="KAL0176778.1"/>
    </source>
</evidence>
<dbReference type="PANTHER" id="PTHR46345:SF10">
    <property type="entry name" value="FORMIN-J"/>
    <property type="match status" value="1"/>
</dbReference>
<protein>
    <recommendedName>
        <fullName evidence="1">FH2 domain-containing protein</fullName>
    </recommendedName>
</protein>
<feature type="domain" description="FH2" evidence="1">
    <location>
        <begin position="1"/>
        <end position="55"/>
    </location>
</feature>
<dbReference type="InterPro" id="IPR042201">
    <property type="entry name" value="FH2_Formin_sf"/>
</dbReference>
<dbReference type="Gene3D" id="1.20.58.2220">
    <property type="entry name" value="Formin, FH2 domain"/>
    <property type="match status" value="1"/>
</dbReference>
<evidence type="ECO:0000313" key="3">
    <source>
        <dbReference type="Proteomes" id="UP001529510"/>
    </source>
</evidence>
<dbReference type="InterPro" id="IPR015425">
    <property type="entry name" value="FH2_Formin"/>
</dbReference>
<evidence type="ECO:0000259" key="1">
    <source>
        <dbReference type="PROSITE" id="PS51444"/>
    </source>
</evidence>
<feature type="non-terminal residue" evidence="2">
    <location>
        <position position="55"/>
    </location>
</feature>
<gene>
    <name evidence="2" type="ORF">M9458_029108</name>
</gene>
<keyword evidence="3" id="KW-1185">Reference proteome</keyword>